<dbReference type="Gene3D" id="3.40.50.1820">
    <property type="entry name" value="alpha/beta hydrolase"/>
    <property type="match status" value="1"/>
</dbReference>
<dbReference type="SUPFAM" id="SSF53474">
    <property type="entry name" value="alpha/beta-Hydrolases"/>
    <property type="match status" value="1"/>
</dbReference>
<dbReference type="AlphaFoldDB" id="A0A6J4P1Z7"/>
<dbReference type="InterPro" id="IPR029058">
    <property type="entry name" value="AB_hydrolase_fold"/>
</dbReference>
<reference evidence="2" key="1">
    <citation type="submission" date="2020-02" db="EMBL/GenBank/DDBJ databases">
        <authorList>
            <person name="Meier V. D."/>
        </authorList>
    </citation>
    <scope>NUCLEOTIDE SEQUENCE</scope>
    <source>
        <strain evidence="2">AVDCRST_MAG94</strain>
    </source>
</reference>
<name>A0A6J4P1Z7_9CYAN</name>
<dbReference type="Pfam" id="PF12697">
    <property type="entry name" value="Abhydrolase_6"/>
    <property type="match status" value="1"/>
</dbReference>
<gene>
    <name evidence="2" type="ORF">AVDCRST_MAG94-5870</name>
</gene>
<accession>A0A6J4P1Z7</accession>
<evidence type="ECO:0000259" key="1">
    <source>
        <dbReference type="Pfam" id="PF12697"/>
    </source>
</evidence>
<feature type="domain" description="AB hydrolase-1" evidence="1">
    <location>
        <begin position="22"/>
        <end position="221"/>
    </location>
</feature>
<evidence type="ECO:0000313" key="2">
    <source>
        <dbReference type="EMBL" id="CAA9400285.1"/>
    </source>
</evidence>
<organism evidence="2">
    <name type="scientific">uncultured Leptolyngbya sp</name>
    <dbReference type="NCBI Taxonomy" id="332963"/>
    <lineage>
        <taxon>Bacteria</taxon>
        <taxon>Bacillati</taxon>
        <taxon>Cyanobacteriota</taxon>
        <taxon>Cyanophyceae</taxon>
        <taxon>Leptolyngbyales</taxon>
        <taxon>Leptolyngbyaceae</taxon>
        <taxon>Leptolyngbya group</taxon>
        <taxon>Leptolyngbya</taxon>
        <taxon>environmental samples</taxon>
    </lineage>
</organism>
<sequence>MSNLPDALWLNTSPSLRCFAQPLLRYLSHHTTIAQWDYCQSQDEASSLEAAILLLHDYLKFRKQPIHLMGHSTGGLLGLLYARRYPEKVKSLSLFAVGVDAALDWQAHYYVHRPFIDRQRLLTVMVYNLFGYRDALTIKRLEDVLEQDLDCSLSPHSLLQQQSMLPEAVPVPLLVCGSTDDLIIEPCALQAWQPWLKAGDRLWECPEGRHFFHYFQAQPLAKEVLNFWQSLSLRPLSLSGVQQMLRMNTVASVDFSVHSEAEG</sequence>
<proteinExistence type="predicted"/>
<dbReference type="InterPro" id="IPR000073">
    <property type="entry name" value="AB_hydrolase_1"/>
</dbReference>
<dbReference type="EMBL" id="CADCTY010002028">
    <property type="protein sequence ID" value="CAA9400285.1"/>
    <property type="molecule type" value="Genomic_DNA"/>
</dbReference>
<protein>
    <recommendedName>
        <fullName evidence="1">AB hydrolase-1 domain-containing protein</fullName>
    </recommendedName>
</protein>